<dbReference type="AlphaFoldDB" id="A0A437UN89"/>
<reference evidence="1 2" key="1">
    <citation type="submission" date="2018-12" db="EMBL/GenBank/DDBJ databases">
        <title>A novel vanA-carrying plasmid in a clinical isolate of Enterococcus avium.</title>
        <authorList>
            <person name="Bernasconi O.J."/>
            <person name="Luzzaro F."/>
            <person name="Endimiani A."/>
        </authorList>
    </citation>
    <scope>NUCLEOTIDE SEQUENCE [LARGE SCALE GENOMIC DNA]</scope>
    <source>
        <strain evidence="1 2">LC0559/18</strain>
    </source>
</reference>
<accession>A0A437UN89</accession>
<dbReference type="Proteomes" id="UP000288388">
    <property type="component" value="Unassembled WGS sequence"/>
</dbReference>
<name>A0A437UN89_ENTAV</name>
<organism evidence="1 2">
    <name type="scientific">Enterococcus avium</name>
    <name type="common">Streptococcus avium</name>
    <dbReference type="NCBI Taxonomy" id="33945"/>
    <lineage>
        <taxon>Bacteria</taxon>
        <taxon>Bacillati</taxon>
        <taxon>Bacillota</taxon>
        <taxon>Bacilli</taxon>
        <taxon>Lactobacillales</taxon>
        <taxon>Enterococcaceae</taxon>
        <taxon>Enterococcus</taxon>
    </lineage>
</organism>
<proteinExistence type="predicted"/>
<dbReference type="RefSeq" id="WP_127978946.1">
    <property type="nucleotide sequence ID" value="NZ_JARPWG010000023.1"/>
</dbReference>
<dbReference type="EMBL" id="RYZS01000001">
    <property type="protein sequence ID" value="RVU95089.1"/>
    <property type="molecule type" value="Genomic_DNA"/>
</dbReference>
<evidence type="ECO:0000313" key="1">
    <source>
        <dbReference type="EMBL" id="RVU95089.1"/>
    </source>
</evidence>
<sequence length="133" mass="15529">MELGNKKANFYIDEEILETIDEICQSRVLGGRGVFIKELVETYMKGELLQSQFENEVLSLLRQYKNMLNEIMESQFILLNVLNTICEINDYDNFISMDERKSFAITESEKHVLMRKNAEIVKHLEDKKAGRSS</sequence>
<gene>
    <name evidence="1" type="ORF">EK398_09690</name>
</gene>
<evidence type="ECO:0000313" key="2">
    <source>
        <dbReference type="Proteomes" id="UP000288388"/>
    </source>
</evidence>
<protein>
    <submittedName>
        <fullName evidence="1">Uncharacterized protein</fullName>
    </submittedName>
</protein>
<comment type="caution">
    <text evidence="1">The sequence shown here is derived from an EMBL/GenBank/DDBJ whole genome shotgun (WGS) entry which is preliminary data.</text>
</comment>